<keyword evidence="1" id="KW-0238">DNA-binding</keyword>
<organism evidence="4 5">
    <name type="scientific">Pseudodesulfovibrio sediminis</name>
    <dbReference type="NCBI Taxonomy" id="2810563"/>
    <lineage>
        <taxon>Bacteria</taxon>
        <taxon>Pseudomonadati</taxon>
        <taxon>Thermodesulfobacteriota</taxon>
        <taxon>Desulfovibrionia</taxon>
        <taxon>Desulfovibrionales</taxon>
        <taxon>Desulfovibrionaceae</taxon>
    </lineage>
</organism>
<protein>
    <submittedName>
        <fullName evidence="4">MerR family transcriptional regulator</fullName>
    </submittedName>
</protein>
<reference evidence="4" key="1">
    <citation type="journal article" date="2022" name="Arch. Microbiol.">
        <title>Pseudodesulfovibrio sediminis sp. nov., a mesophilic and neutrophilic sulfate-reducing bacterium isolated from sediment of a brackish lake.</title>
        <authorList>
            <person name="Takahashi A."/>
            <person name="Kojima H."/>
            <person name="Watanabe M."/>
            <person name="Fukui M."/>
        </authorList>
    </citation>
    <scope>NUCLEOTIDE SEQUENCE</scope>
    <source>
        <strain evidence="4">SF6</strain>
    </source>
</reference>
<gene>
    <name evidence="4" type="ORF">PSDVSF_27320</name>
</gene>
<evidence type="ECO:0000259" key="3">
    <source>
        <dbReference type="PROSITE" id="PS50937"/>
    </source>
</evidence>
<dbReference type="Pfam" id="PF13411">
    <property type="entry name" value="MerR_1"/>
    <property type="match status" value="1"/>
</dbReference>
<evidence type="ECO:0000313" key="5">
    <source>
        <dbReference type="Proteomes" id="UP001053296"/>
    </source>
</evidence>
<dbReference type="PROSITE" id="PS00552">
    <property type="entry name" value="HTH_MERR_1"/>
    <property type="match status" value="1"/>
</dbReference>
<feature type="domain" description="HTH merR-type" evidence="3">
    <location>
        <begin position="1"/>
        <end position="68"/>
    </location>
</feature>
<dbReference type="InterPro" id="IPR009061">
    <property type="entry name" value="DNA-bd_dom_put_sf"/>
</dbReference>
<dbReference type="SMART" id="SM00422">
    <property type="entry name" value="HTH_MERR"/>
    <property type="match status" value="1"/>
</dbReference>
<proteinExistence type="predicted"/>
<keyword evidence="2" id="KW-0175">Coiled coil</keyword>
<keyword evidence="5" id="KW-1185">Reference proteome</keyword>
<sequence>MKISELAQRLDVSPHTLRYYEKIGLIRDVDRAGGRRVYTENALNWMRFILRLKQTGMPLKKIQRYSDLRHKGDSTLSERKAMLLSHRQDLEENINQLQSHLVALDQKIEIYETLEKEYDALRAGIEKT</sequence>
<dbReference type="SUPFAM" id="SSF46955">
    <property type="entry name" value="Putative DNA-binding domain"/>
    <property type="match status" value="1"/>
</dbReference>
<evidence type="ECO:0000313" key="4">
    <source>
        <dbReference type="EMBL" id="BCS89490.1"/>
    </source>
</evidence>
<dbReference type="Proteomes" id="UP001053296">
    <property type="component" value="Chromosome"/>
</dbReference>
<evidence type="ECO:0000256" key="1">
    <source>
        <dbReference type="ARBA" id="ARBA00023125"/>
    </source>
</evidence>
<dbReference type="CDD" id="cd01109">
    <property type="entry name" value="HTH_YyaN"/>
    <property type="match status" value="1"/>
</dbReference>
<name>A0ABM7P7P1_9BACT</name>
<feature type="coiled-coil region" evidence="2">
    <location>
        <begin position="80"/>
        <end position="124"/>
    </location>
</feature>
<dbReference type="EMBL" id="AP024485">
    <property type="protein sequence ID" value="BCS89490.1"/>
    <property type="molecule type" value="Genomic_DNA"/>
</dbReference>
<dbReference type="InterPro" id="IPR000551">
    <property type="entry name" value="MerR-type_HTH_dom"/>
</dbReference>
<dbReference type="Gene3D" id="1.10.1660.10">
    <property type="match status" value="1"/>
</dbReference>
<dbReference type="PROSITE" id="PS50937">
    <property type="entry name" value="HTH_MERR_2"/>
    <property type="match status" value="1"/>
</dbReference>
<evidence type="ECO:0000256" key="2">
    <source>
        <dbReference type="SAM" id="Coils"/>
    </source>
</evidence>
<dbReference type="InterPro" id="IPR047057">
    <property type="entry name" value="MerR_fam"/>
</dbReference>
<accession>A0ABM7P7P1</accession>
<dbReference type="RefSeq" id="WP_229591461.1">
    <property type="nucleotide sequence ID" value="NZ_AP024485.1"/>
</dbReference>
<dbReference type="PANTHER" id="PTHR30204">
    <property type="entry name" value="REDOX-CYCLING DRUG-SENSING TRANSCRIPTIONAL ACTIVATOR SOXR"/>
    <property type="match status" value="1"/>
</dbReference>
<dbReference type="PANTHER" id="PTHR30204:SF98">
    <property type="entry name" value="HTH-TYPE TRANSCRIPTIONAL REGULATOR ADHR"/>
    <property type="match status" value="1"/>
</dbReference>
<dbReference type="PRINTS" id="PR00040">
    <property type="entry name" value="HTHMERR"/>
</dbReference>